<dbReference type="AlphaFoldDB" id="B3SEU1"/>
<evidence type="ECO:0000313" key="9">
    <source>
        <dbReference type="Proteomes" id="UP000009022"/>
    </source>
</evidence>
<gene>
    <name evidence="8" type="ORF">TRIADDRAFT_62772</name>
</gene>
<keyword evidence="5" id="KW-0238">DNA-binding</keyword>
<dbReference type="STRING" id="10228.B3SEU1"/>
<name>B3SEU1_TRIAD</name>
<dbReference type="CDD" id="cd04477">
    <property type="entry name" value="RPA1N"/>
    <property type="match status" value="1"/>
</dbReference>
<dbReference type="FunFam" id="2.40.50.140:FF:000117">
    <property type="entry name" value="Replication protein A subunit"/>
    <property type="match status" value="1"/>
</dbReference>
<feature type="domain" description="Replication factor-A protein 1 N-terminal" evidence="7">
    <location>
        <begin position="3"/>
        <end position="101"/>
    </location>
</feature>
<evidence type="ECO:0000256" key="5">
    <source>
        <dbReference type="ARBA" id="ARBA00023125"/>
    </source>
</evidence>
<evidence type="ECO:0000313" key="8">
    <source>
        <dbReference type="EMBL" id="EDV18754.1"/>
    </source>
</evidence>
<dbReference type="CTD" id="6759973"/>
<dbReference type="InParanoid" id="B3SEU1"/>
<dbReference type="CDD" id="cd04474">
    <property type="entry name" value="RPA1_DBD_A"/>
    <property type="match status" value="1"/>
</dbReference>
<evidence type="ECO:0000256" key="4">
    <source>
        <dbReference type="ARBA" id="ARBA00022833"/>
    </source>
</evidence>
<keyword evidence="4" id="KW-0862">Zinc</keyword>
<dbReference type="OrthoDB" id="1751331at2759"/>
<dbReference type="Gene3D" id="2.40.50.140">
    <property type="entry name" value="Nucleic acid-binding proteins"/>
    <property type="match status" value="2"/>
</dbReference>
<feature type="region of interest" description="Disordered" evidence="6">
    <location>
        <begin position="110"/>
        <end position="158"/>
    </location>
</feature>
<dbReference type="GeneID" id="6759973"/>
<dbReference type="RefSeq" id="XP_002118759.1">
    <property type="nucleotide sequence ID" value="XM_002118723.1"/>
</dbReference>
<sequence length="218" mass="24456">MALSAGAIQAICNGENPPTPIFQVAAVRKIQNEKLSVERYRIVLSDGIHAYSSVMLATQLNQRVTSGELDAKAIIKLNNYTCNIVQETRKVLVILDLTVLTCGSETDIIGQPKPYNDQSAPSKSNNYQPQQEIQQQKPSYAPTNRSMNQVTNPRPTIHPQQNLVDKSENRIVFPISSLTPYQNRWTIRTRVTSKSEIRKWSNSRGEGKLFSVDLIDES</sequence>
<evidence type="ECO:0000259" key="7">
    <source>
        <dbReference type="Pfam" id="PF04057"/>
    </source>
</evidence>
<dbReference type="EMBL" id="DS985642">
    <property type="protein sequence ID" value="EDV18754.1"/>
    <property type="molecule type" value="Genomic_DNA"/>
</dbReference>
<dbReference type="FunFam" id="2.40.50.140:FF:000041">
    <property type="entry name" value="Replication protein A subunit"/>
    <property type="match status" value="1"/>
</dbReference>
<dbReference type="GO" id="GO:0005634">
    <property type="term" value="C:nucleus"/>
    <property type="evidence" value="ECO:0007669"/>
    <property type="project" value="InterPro"/>
</dbReference>
<evidence type="ECO:0000256" key="6">
    <source>
        <dbReference type="SAM" id="MobiDB-lite"/>
    </source>
</evidence>
<dbReference type="Proteomes" id="UP000009022">
    <property type="component" value="Unassembled WGS sequence"/>
</dbReference>
<dbReference type="InterPro" id="IPR012340">
    <property type="entry name" value="NA-bd_OB-fold"/>
</dbReference>
<dbReference type="GO" id="GO:0008270">
    <property type="term" value="F:zinc ion binding"/>
    <property type="evidence" value="ECO:0007669"/>
    <property type="project" value="UniProtKB-KW"/>
</dbReference>
<keyword evidence="2" id="KW-0479">Metal-binding</keyword>
<dbReference type="PhylomeDB" id="B3SEU1"/>
<dbReference type="InterPro" id="IPR007199">
    <property type="entry name" value="Rep_factor-A_N"/>
</dbReference>
<accession>B3SEU1</accession>
<dbReference type="GO" id="GO:0003677">
    <property type="term" value="F:DNA binding"/>
    <property type="evidence" value="ECO:0007669"/>
    <property type="project" value="UniProtKB-KW"/>
</dbReference>
<dbReference type="GO" id="GO:0006260">
    <property type="term" value="P:DNA replication"/>
    <property type="evidence" value="ECO:0007669"/>
    <property type="project" value="InterPro"/>
</dbReference>
<keyword evidence="9" id="KW-1185">Reference proteome</keyword>
<evidence type="ECO:0000256" key="1">
    <source>
        <dbReference type="ARBA" id="ARBA00005690"/>
    </source>
</evidence>
<keyword evidence="3" id="KW-0863">Zinc-finger</keyword>
<reference evidence="8 9" key="1">
    <citation type="journal article" date="2008" name="Nature">
        <title>The Trichoplax genome and the nature of placozoans.</title>
        <authorList>
            <person name="Srivastava M."/>
            <person name="Begovic E."/>
            <person name="Chapman J."/>
            <person name="Putnam N.H."/>
            <person name="Hellsten U."/>
            <person name="Kawashima T."/>
            <person name="Kuo A."/>
            <person name="Mitros T."/>
            <person name="Salamov A."/>
            <person name="Carpenter M.L."/>
            <person name="Signorovitch A.Y."/>
            <person name="Moreno M.A."/>
            <person name="Kamm K."/>
            <person name="Grimwood J."/>
            <person name="Schmutz J."/>
            <person name="Shapiro H."/>
            <person name="Grigoriev I.V."/>
            <person name="Buss L.W."/>
            <person name="Schierwater B."/>
            <person name="Dellaporta S.L."/>
            <person name="Rokhsar D.S."/>
        </authorList>
    </citation>
    <scope>NUCLEOTIDE SEQUENCE [LARGE SCALE GENOMIC DNA]</scope>
    <source>
        <strain evidence="8 9">Grell-BS-1999</strain>
    </source>
</reference>
<dbReference type="HOGENOM" id="CLU_1269734_0_0_1"/>
<evidence type="ECO:0000256" key="2">
    <source>
        <dbReference type="ARBA" id="ARBA00022723"/>
    </source>
</evidence>
<feature type="compositionally biased region" description="Polar residues" evidence="6">
    <location>
        <begin position="137"/>
        <end position="158"/>
    </location>
</feature>
<evidence type="ECO:0000256" key="3">
    <source>
        <dbReference type="ARBA" id="ARBA00022771"/>
    </source>
</evidence>
<dbReference type="KEGG" id="tad:TRIADDRAFT_62772"/>
<feature type="compositionally biased region" description="Polar residues" evidence="6">
    <location>
        <begin position="116"/>
        <end position="127"/>
    </location>
</feature>
<proteinExistence type="inferred from homology"/>
<dbReference type="SUPFAM" id="SSF50249">
    <property type="entry name" value="Nucleic acid-binding proteins"/>
    <property type="match status" value="2"/>
</dbReference>
<comment type="similarity">
    <text evidence="1">Belongs to the replication factor A protein 1 family.</text>
</comment>
<organism evidence="8 9">
    <name type="scientific">Trichoplax adhaerens</name>
    <name type="common">Trichoplax reptans</name>
    <dbReference type="NCBI Taxonomy" id="10228"/>
    <lineage>
        <taxon>Eukaryota</taxon>
        <taxon>Metazoa</taxon>
        <taxon>Placozoa</taxon>
        <taxon>Uniplacotomia</taxon>
        <taxon>Trichoplacea</taxon>
        <taxon>Trichoplacidae</taxon>
        <taxon>Trichoplax</taxon>
    </lineage>
</organism>
<dbReference type="OMA" id="MQGEDIT"/>
<dbReference type="eggNOG" id="KOG0851">
    <property type="taxonomic scope" value="Eukaryota"/>
</dbReference>
<feature type="non-terminal residue" evidence="8">
    <location>
        <position position="218"/>
    </location>
</feature>
<protein>
    <recommendedName>
        <fullName evidence="7">Replication factor-A protein 1 N-terminal domain-containing protein</fullName>
    </recommendedName>
</protein>
<dbReference type="Pfam" id="PF04057">
    <property type="entry name" value="Rep-A_N"/>
    <property type="match status" value="1"/>
</dbReference>